<protein>
    <submittedName>
        <fullName evidence="1">Uncharacterized protein</fullName>
    </submittedName>
</protein>
<reference evidence="1 2" key="1">
    <citation type="journal article" date="2011" name="Stand. Genomic Sci.">
        <title>Non-contiguous finished genome sequence and contextual data of the filamentous soil bacterium Ktedonobacter racemifer type strain (SOSP1-21).</title>
        <authorList>
            <person name="Chang Y.J."/>
            <person name="Land M."/>
            <person name="Hauser L."/>
            <person name="Chertkov O."/>
            <person name="Del Rio T.G."/>
            <person name="Nolan M."/>
            <person name="Copeland A."/>
            <person name="Tice H."/>
            <person name="Cheng J.F."/>
            <person name="Lucas S."/>
            <person name="Han C."/>
            <person name="Goodwin L."/>
            <person name="Pitluck S."/>
            <person name="Ivanova N."/>
            <person name="Ovchinikova G."/>
            <person name="Pati A."/>
            <person name="Chen A."/>
            <person name="Palaniappan K."/>
            <person name="Mavromatis K."/>
            <person name="Liolios K."/>
            <person name="Brettin T."/>
            <person name="Fiebig A."/>
            <person name="Rohde M."/>
            <person name="Abt B."/>
            <person name="Goker M."/>
            <person name="Detter J.C."/>
            <person name="Woyke T."/>
            <person name="Bristow J."/>
            <person name="Eisen J.A."/>
            <person name="Markowitz V."/>
            <person name="Hugenholtz P."/>
            <person name="Kyrpides N.C."/>
            <person name="Klenk H.P."/>
            <person name="Lapidus A."/>
        </authorList>
    </citation>
    <scope>NUCLEOTIDE SEQUENCE [LARGE SCALE GENOMIC DNA]</scope>
    <source>
        <strain evidence="2">DSM 44963</strain>
    </source>
</reference>
<comment type="caution">
    <text evidence="1">The sequence shown here is derived from an EMBL/GenBank/DDBJ whole genome shotgun (WGS) entry which is preliminary data.</text>
</comment>
<dbReference type="AlphaFoldDB" id="D6TGZ6"/>
<gene>
    <name evidence="1" type="ORF">Krac_10438</name>
</gene>
<accession>D6TGZ6</accession>
<sequence length="246" mass="28439">MESPHYQKGRLHLDAQNNIVPADLLRHDGYRWNMNALYERIRLNPVIADYFRGEGYELAFDHINKAFFVPYCFQAILTGAIGEEAIRALLLEEGFTFEPVPERLFGVADLKMAAVPYYIDCKYFSDWTMQRFSLSPEDPAYHDKLNDAHFKVHARKKLDTISTYHGEPGKLLYINLVSHFSRLLDYYTADFITPVEQFTDASIVWLQGALQEDTVALPQVAFQRLCQDMKRAMAHEKESFDVNANS</sequence>
<evidence type="ECO:0000313" key="1">
    <source>
        <dbReference type="EMBL" id="EFH88925.1"/>
    </source>
</evidence>
<keyword evidence="2" id="KW-1185">Reference proteome</keyword>
<proteinExistence type="predicted"/>
<name>D6TGZ6_KTERA</name>
<dbReference type="Proteomes" id="UP000004508">
    <property type="component" value="Unassembled WGS sequence"/>
</dbReference>
<evidence type="ECO:0000313" key="2">
    <source>
        <dbReference type="Proteomes" id="UP000004508"/>
    </source>
</evidence>
<dbReference type="InParanoid" id="D6TGZ6"/>
<organism evidence="1 2">
    <name type="scientific">Ktedonobacter racemifer DSM 44963</name>
    <dbReference type="NCBI Taxonomy" id="485913"/>
    <lineage>
        <taxon>Bacteria</taxon>
        <taxon>Bacillati</taxon>
        <taxon>Chloroflexota</taxon>
        <taxon>Ktedonobacteria</taxon>
        <taxon>Ktedonobacterales</taxon>
        <taxon>Ktedonobacteraceae</taxon>
        <taxon>Ktedonobacter</taxon>
    </lineage>
</organism>
<dbReference type="STRING" id="485913.Krac_10438"/>
<dbReference type="EMBL" id="ADVG01000001">
    <property type="protein sequence ID" value="EFH88925.1"/>
    <property type="molecule type" value="Genomic_DNA"/>
</dbReference>